<keyword evidence="3" id="KW-0342">GTP-binding</keyword>
<dbReference type="Pfam" id="PF04548">
    <property type="entry name" value="AIG1"/>
    <property type="match status" value="1"/>
</dbReference>
<feature type="domain" description="AIG1-type G" evidence="5">
    <location>
        <begin position="79"/>
        <end position="292"/>
    </location>
</feature>
<dbReference type="GO" id="GO:0005525">
    <property type="term" value="F:GTP binding"/>
    <property type="evidence" value="ECO:0007669"/>
    <property type="project" value="UniProtKB-KW"/>
</dbReference>
<evidence type="ECO:0000256" key="3">
    <source>
        <dbReference type="ARBA" id="ARBA00023134"/>
    </source>
</evidence>
<dbReference type="InterPro" id="IPR027417">
    <property type="entry name" value="P-loop_NTPase"/>
</dbReference>
<evidence type="ECO:0000256" key="1">
    <source>
        <dbReference type="ARBA" id="ARBA00008535"/>
    </source>
</evidence>
<feature type="region of interest" description="Disordered" evidence="4">
    <location>
        <begin position="244"/>
        <end position="263"/>
    </location>
</feature>
<dbReference type="SUPFAM" id="SSF52540">
    <property type="entry name" value="P-loop containing nucleoside triphosphate hydrolases"/>
    <property type="match status" value="1"/>
</dbReference>
<feature type="compositionally biased region" description="Low complexity" evidence="4">
    <location>
        <begin position="60"/>
        <end position="69"/>
    </location>
</feature>
<reference evidence="7 8" key="1">
    <citation type="submission" date="2025-04" db="UniProtKB">
        <authorList>
            <consortium name="RefSeq"/>
        </authorList>
    </citation>
    <scope>IDENTIFICATION</scope>
</reference>
<dbReference type="RefSeq" id="XP_012681043.2">
    <property type="nucleotide sequence ID" value="XM_012825589.3"/>
</dbReference>
<dbReference type="AlphaFoldDB" id="A0A6P3VU16"/>
<keyword evidence="2" id="KW-0547">Nucleotide-binding</keyword>
<organism evidence="6 7">
    <name type="scientific">Clupea harengus</name>
    <name type="common">Atlantic herring</name>
    <dbReference type="NCBI Taxonomy" id="7950"/>
    <lineage>
        <taxon>Eukaryota</taxon>
        <taxon>Metazoa</taxon>
        <taxon>Chordata</taxon>
        <taxon>Craniata</taxon>
        <taxon>Vertebrata</taxon>
        <taxon>Euteleostomi</taxon>
        <taxon>Actinopterygii</taxon>
        <taxon>Neopterygii</taxon>
        <taxon>Teleostei</taxon>
        <taxon>Clupei</taxon>
        <taxon>Clupeiformes</taxon>
        <taxon>Clupeoidei</taxon>
        <taxon>Clupeidae</taxon>
        <taxon>Clupea</taxon>
    </lineage>
</organism>
<dbReference type="KEGG" id="char:105898556"/>
<feature type="compositionally biased region" description="Low complexity" evidence="4">
    <location>
        <begin position="308"/>
        <end position="318"/>
    </location>
</feature>
<dbReference type="PANTHER" id="PTHR10903">
    <property type="entry name" value="GTPASE, IMAP FAMILY MEMBER-RELATED"/>
    <property type="match status" value="1"/>
</dbReference>
<comment type="similarity">
    <text evidence="1">Belongs to the TRAFAC class TrmE-Era-EngA-EngB-Septin-like GTPase superfamily. AIG1/Toc34/Toc159-like paraseptin GTPase family. IAN subfamily.</text>
</comment>
<feature type="region of interest" description="Disordered" evidence="4">
    <location>
        <begin position="279"/>
        <end position="354"/>
    </location>
</feature>
<protein>
    <submittedName>
        <fullName evidence="7 8">GTPase IMAP family member 5</fullName>
    </submittedName>
</protein>
<evidence type="ECO:0000256" key="2">
    <source>
        <dbReference type="ARBA" id="ARBA00022741"/>
    </source>
</evidence>
<feature type="compositionally biased region" description="Basic and acidic residues" evidence="4">
    <location>
        <begin position="290"/>
        <end position="303"/>
    </location>
</feature>
<dbReference type="RefSeq" id="XP_031427520.1">
    <property type="nucleotide sequence ID" value="XM_031571660.2"/>
</dbReference>
<dbReference type="InterPro" id="IPR006703">
    <property type="entry name" value="G_AIG1"/>
</dbReference>
<evidence type="ECO:0000313" key="7">
    <source>
        <dbReference type="RefSeq" id="XP_012681043.2"/>
    </source>
</evidence>
<feature type="compositionally biased region" description="Basic and acidic residues" evidence="4">
    <location>
        <begin position="1"/>
        <end position="15"/>
    </location>
</feature>
<dbReference type="Proteomes" id="UP000515152">
    <property type="component" value="Chromosome 1"/>
</dbReference>
<evidence type="ECO:0000313" key="8">
    <source>
        <dbReference type="RefSeq" id="XP_031427520.1"/>
    </source>
</evidence>
<evidence type="ECO:0000256" key="4">
    <source>
        <dbReference type="SAM" id="MobiDB-lite"/>
    </source>
</evidence>
<feature type="compositionally biased region" description="Basic and acidic residues" evidence="4">
    <location>
        <begin position="22"/>
        <end position="33"/>
    </location>
</feature>
<dbReference type="GeneID" id="105898556"/>
<dbReference type="GeneTree" id="ENSGT00940000165343"/>
<dbReference type="OrthoDB" id="8954335at2759"/>
<evidence type="ECO:0000313" key="6">
    <source>
        <dbReference type="Proteomes" id="UP000515152"/>
    </source>
</evidence>
<dbReference type="PANTHER" id="PTHR10903:SF167">
    <property type="entry name" value="GTPASE IMAP FAMILY MEMBER 6-RELATED"/>
    <property type="match status" value="1"/>
</dbReference>
<sequence length="421" mass="45572">MEPEKELQSDEHLEDGVTPDTEGWRTQRGHQDEGANDEVMDAVLQRGGEKEEEQEIQYGASVSSSSLDPDTLPPSLAAAPALRLVLLGQTGAGKSAAGNCILGRGAFETKASEGAAGTSECESRAAAVAGRQLTVVDTPDWFSSELSPEEVHRQIRSCLALVAPGPHAFLLCVPVDQPASMELLGLEALEKVFGPGAVSRHTLVLFTHMDRLPEGVTLEEYVTSRERQDLLKLVERCGNHYHALERGRGEGGEGEQEEKERRSVEELLEKVEHVVRESGADFHTWPAPQEPKKLRRDREEGQGAERQPVSVLPSSPSHPEQEEDAEGPAQATETDTEDDDDFTEGDDPSLAPDVPPPSFLWGLWDTMTGWLSSVPGLVRGWALLGALVGFFVGGPAGRMLGVTVGSVGSEVGRRRRVKKTQ</sequence>
<name>A0A6P3VU16_CLUHA</name>
<proteinExistence type="inferred from homology"/>
<accession>A0A6P3VU16</accession>
<dbReference type="Gene3D" id="3.40.50.300">
    <property type="entry name" value="P-loop containing nucleotide triphosphate hydrolases"/>
    <property type="match status" value="1"/>
</dbReference>
<gene>
    <name evidence="7 8" type="primary">si:dkeyp-69e1.8</name>
</gene>
<dbReference type="InterPro" id="IPR045058">
    <property type="entry name" value="GIMA/IAN/Toc"/>
</dbReference>
<keyword evidence="6" id="KW-1185">Reference proteome</keyword>
<dbReference type="FunFam" id="3.40.50.300:FF:002274">
    <property type="entry name" value="Si:dkeyp-69e1.8"/>
    <property type="match status" value="1"/>
</dbReference>
<evidence type="ECO:0000259" key="5">
    <source>
        <dbReference type="PROSITE" id="PS51720"/>
    </source>
</evidence>
<feature type="compositionally biased region" description="Acidic residues" evidence="4">
    <location>
        <begin position="334"/>
        <end position="347"/>
    </location>
</feature>
<feature type="region of interest" description="Disordered" evidence="4">
    <location>
        <begin position="1"/>
        <end position="69"/>
    </location>
</feature>
<dbReference type="PROSITE" id="PS51720">
    <property type="entry name" value="G_AIG1"/>
    <property type="match status" value="1"/>
</dbReference>